<reference evidence="1" key="1">
    <citation type="submission" date="2021-02" db="EMBL/GenBank/DDBJ databases">
        <authorList>
            <consortium name="DOE Joint Genome Institute"/>
            <person name="Ahrendt S."/>
            <person name="Looney B.P."/>
            <person name="Miyauchi S."/>
            <person name="Morin E."/>
            <person name="Drula E."/>
            <person name="Courty P.E."/>
            <person name="Chicoki N."/>
            <person name="Fauchery L."/>
            <person name="Kohler A."/>
            <person name="Kuo A."/>
            <person name="Labutti K."/>
            <person name="Pangilinan J."/>
            <person name="Lipzen A."/>
            <person name="Riley R."/>
            <person name="Andreopoulos W."/>
            <person name="He G."/>
            <person name="Johnson J."/>
            <person name="Barry K.W."/>
            <person name="Grigoriev I.V."/>
            <person name="Nagy L."/>
            <person name="Hibbett D."/>
            <person name="Henrissat B."/>
            <person name="Matheny P.B."/>
            <person name="Labbe J."/>
            <person name="Martin F."/>
        </authorList>
    </citation>
    <scope>NUCLEOTIDE SEQUENCE</scope>
    <source>
        <strain evidence="1">FP105234-sp</strain>
    </source>
</reference>
<proteinExistence type="predicted"/>
<organism evidence="1 2">
    <name type="scientific">Auriscalpium vulgare</name>
    <dbReference type="NCBI Taxonomy" id="40419"/>
    <lineage>
        <taxon>Eukaryota</taxon>
        <taxon>Fungi</taxon>
        <taxon>Dikarya</taxon>
        <taxon>Basidiomycota</taxon>
        <taxon>Agaricomycotina</taxon>
        <taxon>Agaricomycetes</taxon>
        <taxon>Russulales</taxon>
        <taxon>Auriscalpiaceae</taxon>
        <taxon>Auriscalpium</taxon>
    </lineage>
</organism>
<keyword evidence="2" id="KW-1185">Reference proteome</keyword>
<evidence type="ECO:0000313" key="1">
    <source>
        <dbReference type="EMBL" id="KAI0047442.1"/>
    </source>
</evidence>
<evidence type="ECO:0000313" key="2">
    <source>
        <dbReference type="Proteomes" id="UP000814033"/>
    </source>
</evidence>
<accession>A0ACB8RUB1</accession>
<dbReference type="EMBL" id="MU275904">
    <property type="protein sequence ID" value="KAI0047442.1"/>
    <property type="molecule type" value="Genomic_DNA"/>
</dbReference>
<name>A0ACB8RUB1_9AGAM</name>
<sequence length="545" mass="61564">MTPTSLAARGRMSDLDKETSPGANTSDALHPRLTTSLDSSSGQSSSDDLSEAYTVHQEESIITYASQDVRPYPNYLLPIARLPPEILCPIFMHLYPLAKAPFKSAAFFGWIPVTHVCRRWRDIALAHRSLWTRIPLELGTDWTTTLLERSKSLPIHLDADEQRDPHIGTVILQNLYRTKSLRLVAGPMSLLHSMVNPAPVIEELSIRDEASLSTLPATFLGGYAPRLRRVKIHSSSRVSWSSRFLRNLVLLQLEVIDPLRALHPPPPVHEVLDALERMPELESLALWEALPRAEAPFDRTISLPHLAFLRLKGSMYDCTRLIGHIQISPAATVKVEMQASHEFPMDFRSFFSAIRTCLGATAAIPVAALSIGVSPYYHNQIVIRVWRELTDVDARRQEIILTDMTLVFTWSPSVADWDGHALRQSICDVFATGHLRMLWVYDDGWDSFHWKELALRAPGIEAISLSPSAGAELRRTLREDYYDDGPRVFPHLKSLFLDRNFDLSFLWKIGQLPMPKYIARLRRILSAREKAGCAATQLTLHPPSW</sequence>
<reference evidence="1" key="2">
    <citation type="journal article" date="2022" name="New Phytol.">
        <title>Evolutionary transition to the ectomycorrhizal habit in the genomes of a hyperdiverse lineage of mushroom-forming fungi.</title>
        <authorList>
            <person name="Looney B."/>
            <person name="Miyauchi S."/>
            <person name="Morin E."/>
            <person name="Drula E."/>
            <person name="Courty P.E."/>
            <person name="Kohler A."/>
            <person name="Kuo A."/>
            <person name="LaButti K."/>
            <person name="Pangilinan J."/>
            <person name="Lipzen A."/>
            <person name="Riley R."/>
            <person name="Andreopoulos W."/>
            <person name="He G."/>
            <person name="Johnson J."/>
            <person name="Nolan M."/>
            <person name="Tritt A."/>
            <person name="Barry K.W."/>
            <person name="Grigoriev I.V."/>
            <person name="Nagy L.G."/>
            <person name="Hibbett D."/>
            <person name="Henrissat B."/>
            <person name="Matheny P.B."/>
            <person name="Labbe J."/>
            <person name="Martin F.M."/>
        </authorList>
    </citation>
    <scope>NUCLEOTIDE SEQUENCE</scope>
    <source>
        <strain evidence="1">FP105234-sp</strain>
    </source>
</reference>
<gene>
    <name evidence="1" type="ORF">FA95DRAFT_1679047</name>
</gene>
<comment type="caution">
    <text evidence="1">The sequence shown here is derived from an EMBL/GenBank/DDBJ whole genome shotgun (WGS) entry which is preliminary data.</text>
</comment>
<protein>
    <submittedName>
        <fullName evidence="1">Uncharacterized protein</fullName>
    </submittedName>
</protein>
<dbReference type="Proteomes" id="UP000814033">
    <property type="component" value="Unassembled WGS sequence"/>
</dbReference>